<dbReference type="Proteomes" id="UP001497382">
    <property type="component" value="Unassembled WGS sequence"/>
</dbReference>
<sequence length="88" mass="10390">MLLRGPMTKLVILSFKRRIPLKVALEVFKTATVIPSLSFHKLESEFISIKIGSNHCSIFRYVWKALKICKIWYFHLLQQQSLIEKNRN</sequence>
<gene>
    <name evidence="1" type="ORF">LARSCL_LOCUS18125</name>
</gene>
<dbReference type="AlphaFoldDB" id="A0AAV2BAP4"/>
<organism evidence="1 2">
    <name type="scientific">Larinioides sclopetarius</name>
    <dbReference type="NCBI Taxonomy" id="280406"/>
    <lineage>
        <taxon>Eukaryota</taxon>
        <taxon>Metazoa</taxon>
        <taxon>Ecdysozoa</taxon>
        <taxon>Arthropoda</taxon>
        <taxon>Chelicerata</taxon>
        <taxon>Arachnida</taxon>
        <taxon>Araneae</taxon>
        <taxon>Araneomorphae</taxon>
        <taxon>Entelegynae</taxon>
        <taxon>Araneoidea</taxon>
        <taxon>Araneidae</taxon>
        <taxon>Larinioides</taxon>
    </lineage>
</organism>
<accession>A0AAV2BAP4</accession>
<keyword evidence="2" id="KW-1185">Reference proteome</keyword>
<proteinExistence type="predicted"/>
<evidence type="ECO:0000313" key="2">
    <source>
        <dbReference type="Proteomes" id="UP001497382"/>
    </source>
</evidence>
<protein>
    <submittedName>
        <fullName evidence="1">Uncharacterized protein</fullName>
    </submittedName>
</protein>
<evidence type="ECO:0000313" key="1">
    <source>
        <dbReference type="EMBL" id="CAL1293303.1"/>
    </source>
</evidence>
<reference evidence="1 2" key="1">
    <citation type="submission" date="2024-04" db="EMBL/GenBank/DDBJ databases">
        <authorList>
            <person name="Rising A."/>
            <person name="Reimegard J."/>
            <person name="Sonavane S."/>
            <person name="Akerstrom W."/>
            <person name="Nylinder S."/>
            <person name="Hedman E."/>
            <person name="Kallberg Y."/>
        </authorList>
    </citation>
    <scope>NUCLEOTIDE SEQUENCE [LARGE SCALE GENOMIC DNA]</scope>
</reference>
<name>A0AAV2BAP4_9ARAC</name>
<dbReference type="EMBL" id="CAXIEN010000323">
    <property type="protein sequence ID" value="CAL1293303.1"/>
    <property type="molecule type" value="Genomic_DNA"/>
</dbReference>
<comment type="caution">
    <text evidence="1">The sequence shown here is derived from an EMBL/GenBank/DDBJ whole genome shotgun (WGS) entry which is preliminary data.</text>
</comment>